<proteinExistence type="predicted"/>
<evidence type="ECO:0000313" key="3">
    <source>
        <dbReference type="Proteomes" id="UP001175271"/>
    </source>
</evidence>
<dbReference type="AlphaFoldDB" id="A0AA39M040"/>
<dbReference type="InterPro" id="IPR013087">
    <property type="entry name" value="Znf_C2H2_type"/>
</dbReference>
<name>A0AA39M040_9BILA</name>
<gene>
    <name evidence="2" type="ORF">QR680_012186</name>
</gene>
<sequence>MAVLTFSVVPQKCAQACALKSLLCGRARSNSRHTPPDFGTFSEIGFFRINSHLRKVHHVFQRALDDTSTAIHCPEESCSYRVPSAEALRKHTERKHSMRAEMNTPGYLRCAYCDVHTSTHLSYIEHVRTIHNGNHTIDHKCLDSEDDFKGWLISLKKKFGVDFVKRRGDKNKTTGRTVRMFCSRSGSATESSKLTQSGIIPKISIRCGKDCTAFLLAHVTESSINVQYCLEHAGHIIEAEDGKWMRLSTEERNWILALLRDNRSALHHGKNRNRRDIYDIDRRHNARKFRLDNDDLSSIRKREAQDEDLHGFVEPTNDTGEGFCLIGILDFVQEGIVPLFLMSDDSNAFVNAYKEAFGGASSGTQHILCSWHVKRSWNRRLDVDVKDPEKREIMKQYLNKIPRYVTAMTYPNTKIDKSGRVVHLLGADGILILILVMEHNGAIVAADLAKEIYMQSLDRIAEDLR</sequence>
<dbReference type="Proteomes" id="UP001175271">
    <property type="component" value="Unassembled WGS sequence"/>
</dbReference>
<reference evidence="2" key="1">
    <citation type="submission" date="2023-06" db="EMBL/GenBank/DDBJ databases">
        <title>Genomic analysis of the entomopathogenic nematode Steinernema hermaphroditum.</title>
        <authorList>
            <person name="Schwarz E.M."/>
            <person name="Heppert J.K."/>
            <person name="Baniya A."/>
            <person name="Schwartz H.T."/>
            <person name="Tan C.-H."/>
            <person name="Antoshechkin I."/>
            <person name="Sternberg P.W."/>
            <person name="Goodrich-Blair H."/>
            <person name="Dillman A.R."/>
        </authorList>
    </citation>
    <scope>NUCLEOTIDE SEQUENCE</scope>
    <source>
        <strain evidence="2">PS9179</strain>
        <tissue evidence="2">Whole animal</tissue>
    </source>
</reference>
<accession>A0AA39M040</accession>
<protein>
    <recommendedName>
        <fullName evidence="1">C2H2-type domain-containing protein</fullName>
    </recommendedName>
</protein>
<evidence type="ECO:0000259" key="1">
    <source>
        <dbReference type="PROSITE" id="PS00028"/>
    </source>
</evidence>
<comment type="caution">
    <text evidence="2">The sequence shown here is derived from an EMBL/GenBank/DDBJ whole genome shotgun (WGS) entry which is preliminary data.</text>
</comment>
<dbReference type="PANTHER" id="PTHR33936">
    <property type="entry name" value="PROTEIN CBG17840"/>
    <property type="match status" value="1"/>
</dbReference>
<dbReference type="PANTHER" id="PTHR33936:SF24">
    <property type="entry name" value="C2H2-TYPE DOMAIN-CONTAINING PROTEIN"/>
    <property type="match status" value="1"/>
</dbReference>
<keyword evidence="3" id="KW-1185">Reference proteome</keyword>
<dbReference type="SMART" id="SM00355">
    <property type="entry name" value="ZnF_C2H2"/>
    <property type="match status" value="2"/>
</dbReference>
<evidence type="ECO:0000313" key="2">
    <source>
        <dbReference type="EMBL" id="KAK0415907.1"/>
    </source>
</evidence>
<organism evidence="2 3">
    <name type="scientific">Steinernema hermaphroditum</name>
    <dbReference type="NCBI Taxonomy" id="289476"/>
    <lineage>
        <taxon>Eukaryota</taxon>
        <taxon>Metazoa</taxon>
        <taxon>Ecdysozoa</taxon>
        <taxon>Nematoda</taxon>
        <taxon>Chromadorea</taxon>
        <taxon>Rhabditida</taxon>
        <taxon>Tylenchina</taxon>
        <taxon>Panagrolaimomorpha</taxon>
        <taxon>Strongyloidoidea</taxon>
        <taxon>Steinernematidae</taxon>
        <taxon>Steinernema</taxon>
    </lineage>
</organism>
<dbReference type="InterPro" id="IPR052797">
    <property type="entry name" value="RegFact_GeneExpr_CellDeath"/>
</dbReference>
<dbReference type="EMBL" id="JAUCMV010000002">
    <property type="protein sequence ID" value="KAK0415907.1"/>
    <property type="molecule type" value="Genomic_DNA"/>
</dbReference>
<dbReference type="PROSITE" id="PS00028">
    <property type="entry name" value="ZINC_FINGER_C2H2_1"/>
    <property type="match status" value="1"/>
</dbReference>
<feature type="domain" description="C2H2-type" evidence="1">
    <location>
        <begin position="73"/>
        <end position="96"/>
    </location>
</feature>